<dbReference type="KEGG" id="kbs:EPA93_06630"/>
<proteinExistence type="predicted"/>
<dbReference type="InterPro" id="IPR038721">
    <property type="entry name" value="IS701-like_DDE_dom"/>
</dbReference>
<protein>
    <recommendedName>
        <fullName evidence="1">Transposase IS701-like DDE domain-containing protein</fullName>
    </recommendedName>
</protein>
<organism evidence="2 3">
    <name type="scientific">Ktedonosporobacter rubrisoli</name>
    <dbReference type="NCBI Taxonomy" id="2509675"/>
    <lineage>
        <taxon>Bacteria</taxon>
        <taxon>Bacillati</taxon>
        <taxon>Chloroflexota</taxon>
        <taxon>Ktedonobacteria</taxon>
        <taxon>Ktedonobacterales</taxon>
        <taxon>Ktedonosporobacteraceae</taxon>
        <taxon>Ktedonosporobacter</taxon>
    </lineage>
</organism>
<evidence type="ECO:0000313" key="3">
    <source>
        <dbReference type="Proteomes" id="UP000290365"/>
    </source>
</evidence>
<feature type="domain" description="Transposase IS701-like DDE" evidence="1">
    <location>
        <begin position="16"/>
        <end position="270"/>
    </location>
</feature>
<dbReference type="InterPro" id="IPR012337">
    <property type="entry name" value="RNaseH-like_sf"/>
</dbReference>
<evidence type="ECO:0000313" key="2">
    <source>
        <dbReference type="EMBL" id="QBD75697.1"/>
    </source>
</evidence>
<dbReference type="Proteomes" id="UP000290365">
    <property type="component" value="Chromosome"/>
</dbReference>
<dbReference type="AlphaFoldDB" id="A0A4P6JKI4"/>
<dbReference type="SUPFAM" id="SSF53098">
    <property type="entry name" value="Ribonuclease H-like"/>
    <property type="match status" value="1"/>
</dbReference>
<accession>A0A4P6JKI4</accession>
<keyword evidence="3" id="KW-1185">Reference proteome</keyword>
<name>A0A4P6JKI4_KTERU</name>
<sequence>MFMPLPDPIIEVLAVFRPLFTAPTWRKLMILLTGTLLAHGRRTVAAALRATGLSQASNWSLFHQVLNRARWSPLAVSRQLLLLIVETFVPAGAWVDLVIDETLERRWGSKIRKRGNYRDSALSSKERSVSSPGLRWIVLAVVVTLPWTRQRWALPFLCVLATTPEVSARLGKRHKTIAMWAHQMLSLVRRWLPDRSIKLLGDSAYSVLELGVYAQHQHVTLITTGRLDAVLHDPPPERKEHTMGRPRVVGERLPSLEQVLQNAETAWQKLTLDWYSQGERPVDFCTGSALWYRTGSAPLPLRWVLTRDPQGKRPPKAIFCTDPTQTAEEIIKDFMKRWSLEVTFEEGRAHLGIETQRQWSDQAIERSTPVLFGLYSLVTLFGQALHPDGQLLIAQAAWYRKHTATFCDVLALIRRHLWDLQTFPTSPTDPGAVLVPARRLSASHGWSVIELEMYKVKLRRCAET</sequence>
<dbReference type="OrthoDB" id="148325at2"/>
<dbReference type="Pfam" id="PF13546">
    <property type="entry name" value="DDE_5"/>
    <property type="match status" value="1"/>
</dbReference>
<gene>
    <name evidence="2" type="ORF">EPA93_06630</name>
</gene>
<evidence type="ECO:0000259" key="1">
    <source>
        <dbReference type="Pfam" id="PF13546"/>
    </source>
</evidence>
<dbReference type="EMBL" id="CP035758">
    <property type="protein sequence ID" value="QBD75697.1"/>
    <property type="molecule type" value="Genomic_DNA"/>
</dbReference>
<reference evidence="2 3" key="1">
    <citation type="submission" date="2019-01" db="EMBL/GenBank/DDBJ databases">
        <title>Ktedonosporobacter rubrisoli SCAWS-G2.</title>
        <authorList>
            <person name="Huang Y."/>
            <person name="Yan B."/>
        </authorList>
    </citation>
    <scope>NUCLEOTIDE SEQUENCE [LARGE SCALE GENOMIC DNA]</scope>
    <source>
        <strain evidence="2 3">SCAWS-G2</strain>
    </source>
</reference>